<dbReference type="InterPro" id="IPR000477">
    <property type="entry name" value="RT_dom"/>
</dbReference>
<accession>A0A1E5ILT8</accession>
<reference evidence="2 3" key="1">
    <citation type="submission" date="2015-11" db="EMBL/GenBank/DDBJ databases">
        <title>Evidence for parallel genomic evolution in an endosymbiosis of termite gut flagellates.</title>
        <authorList>
            <person name="Zheng H."/>
        </authorList>
    </citation>
    <scope>NUCLEOTIDE SEQUENCE [LARGE SCALE GENOMIC DNA]</scope>
    <source>
        <strain evidence="2 3">CET450</strain>
    </source>
</reference>
<comment type="caution">
    <text evidence="2">The sequence shown here is derived from an EMBL/GenBank/DDBJ whole genome shotgun (WGS) entry which is preliminary data.</text>
</comment>
<evidence type="ECO:0000313" key="3">
    <source>
        <dbReference type="Proteomes" id="UP000095237"/>
    </source>
</evidence>
<dbReference type="AlphaFoldDB" id="A0A1E5ILT8"/>
<dbReference type="Proteomes" id="UP000095237">
    <property type="component" value="Unassembled WGS sequence"/>
</dbReference>
<name>A0A1E5ILT8_ENDTX</name>
<evidence type="ECO:0000259" key="1">
    <source>
        <dbReference type="PROSITE" id="PS50878"/>
    </source>
</evidence>
<proteinExistence type="predicted"/>
<dbReference type="EMBL" id="LNVX01000237">
    <property type="protein sequence ID" value="OEG71073.1"/>
    <property type="molecule type" value="Genomic_DNA"/>
</dbReference>
<sequence length="113" mass="13338">MIKTDIESFYEKIGISKLINKIKEDTLLSILSKKIITNVLHQYRKISNSDKGIPKGIGINAYLAEIYMRDFDEHIKFMDDVIFYSRYVDDIIIIFVSKKPNTDTFNYYEDIEK</sequence>
<gene>
    <name evidence="2" type="ORF">ATZ36_02960</name>
</gene>
<feature type="domain" description="Reverse transcriptase" evidence="1">
    <location>
        <begin position="1"/>
        <end position="113"/>
    </location>
</feature>
<dbReference type="Pfam" id="PF00078">
    <property type="entry name" value="RVT_1"/>
    <property type="match status" value="1"/>
</dbReference>
<protein>
    <recommendedName>
        <fullName evidence="1">Reverse transcriptase domain-containing protein</fullName>
    </recommendedName>
</protein>
<organism evidence="2 3">
    <name type="scientific">Endomicrobium trichonymphae</name>
    <dbReference type="NCBI Taxonomy" id="1408204"/>
    <lineage>
        <taxon>Bacteria</taxon>
        <taxon>Pseudomonadati</taxon>
        <taxon>Elusimicrobiota</taxon>
        <taxon>Endomicrobiia</taxon>
        <taxon>Endomicrobiales</taxon>
        <taxon>Endomicrobiaceae</taxon>
        <taxon>Candidatus Endomicrobiellum</taxon>
    </lineage>
</organism>
<dbReference type="PROSITE" id="PS50878">
    <property type="entry name" value="RT_POL"/>
    <property type="match status" value="1"/>
</dbReference>
<keyword evidence="3" id="KW-1185">Reference proteome</keyword>
<evidence type="ECO:0000313" key="2">
    <source>
        <dbReference type="EMBL" id="OEG71073.1"/>
    </source>
</evidence>